<name>A0A2P2NJ49_RHIMU</name>
<organism evidence="1">
    <name type="scientific">Rhizophora mucronata</name>
    <name type="common">Asiatic mangrove</name>
    <dbReference type="NCBI Taxonomy" id="61149"/>
    <lineage>
        <taxon>Eukaryota</taxon>
        <taxon>Viridiplantae</taxon>
        <taxon>Streptophyta</taxon>
        <taxon>Embryophyta</taxon>
        <taxon>Tracheophyta</taxon>
        <taxon>Spermatophyta</taxon>
        <taxon>Magnoliopsida</taxon>
        <taxon>eudicotyledons</taxon>
        <taxon>Gunneridae</taxon>
        <taxon>Pentapetalae</taxon>
        <taxon>rosids</taxon>
        <taxon>fabids</taxon>
        <taxon>Malpighiales</taxon>
        <taxon>Rhizophoraceae</taxon>
        <taxon>Rhizophora</taxon>
    </lineage>
</organism>
<dbReference type="EMBL" id="GGEC01061946">
    <property type="protein sequence ID" value="MBX42430.1"/>
    <property type="molecule type" value="Transcribed_RNA"/>
</dbReference>
<reference evidence="1" key="1">
    <citation type="submission" date="2018-02" db="EMBL/GenBank/DDBJ databases">
        <title>Rhizophora mucronata_Transcriptome.</title>
        <authorList>
            <person name="Meera S.P."/>
            <person name="Sreeshan A."/>
            <person name="Augustine A."/>
        </authorList>
    </citation>
    <scope>NUCLEOTIDE SEQUENCE</scope>
    <source>
        <tissue evidence="1">Leaf</tissue>
    </source>
</reference>
<protein>
    <submittedName>
        <fullName evidence="1">Uncharacterized protein</fullName>
    </submittedName>
</protein>
<dbReference type="AlphaFoldDB" id="A0A2P2NJ49"/>
<evidence type="ECO:0000313" key="1">
    <source>
        <dbReference type="EMBL" id="MBX42430.1"/>
    </source>
</evidence>
<sequence length="29" mass="3313">MMTTTTKRRMMTRMNSCLLEVVSPVAQVP</sequence>
<accession>A0A2P2NJ49</accession>
<proteinExistence type="predicted"/>